<comment type="cofactor">
    <cofactor evidence="1">
        <name>Zn(2+)</name>
        <dbReference type="ChEBI" id="CHEBI:29105"/>
    </cofactor>
    <text evidence="1">Binds 1 zinc ion per subunit.</text>
</comment>
<dbReference type="PRINTS" id="PR00480">
    <property type="entry name" value="ASTACIN"/>
</dbReference>
<feature type="signal peptide" evidence="1">
    <location>
        <begin position="1"/>
        <end position="20"/>
    </location>
</feature>
<keyword evidence="1" id="KW-0732">Signal</keyword>
<dbReference type="InterPro" id="IPR024079">
    <property type="entry name" value="MetalloPept_cat_dom_sf"/>
</dbReference>
<dbReference type="GO" id="GO:0006508">
    <property type="term" value="P:proteolysis"/>
    <property type="evidence" value="ECO:0007669"/>
    <property type="project" value="UniProtKB-KW"/>
</dbReference>
<dbReference type="Pfam" id="PF01400">
    <property type="entry name" value="Astacin"/>
    <property type="match status" value="1"/>
</dbReference>
<feature type="region of interest" description="Disordered" evidence="2">
    <location>
        <begin position="154"/>
        <end position="185"/>
    </location>
</feature>
<evidence type="ECO:0000313" key="5">
    <source>
        <dbReference type="Proteomes" id="UP000800235"/>
    </source>
</evidence>
<feature type="chain" id="PRO_5040547295" description="Metalloendopeptidase" evidence="1">
    <location>
        <begin position="21"/>
        <end position="220"/>
    </location>
</feature>
<feature type="compositionally biased region" description="Basic and acidic residues" evidence="2">
    <location>
        <begin position="156"/>
        <end position="173"/>
    </location>
</feature>
<keyword evidence="1" id="KW-0482">Metalloprotease</keyword>
<dbReference type="GO" id="GO:0004222">
    <property type="term" value="F:metalloendopeptidase activity"/>
    <property type="evidence" value="ECO:0007669"/>
    <property type="project" value="UniProtKB-UniRule"/>
</dbReference>
<dbReference type="EMBL" id="MU007116">
    <property type="protein sequence ID" value="KAF2419765.1"/>
    <property type="molecule type" value="Genomic_DNA"/>
</dbReference>
<keyword evidence="1" id="KW-0479">Metal-binding</keyword>
<reference evidence="4" key="1">
    <citation type="journal article" date="2020" name="Stud. Mycol.">
        <title>101 Dothideomycetes genomes: a test case for predicting lifestyles and emergence of pathogens.</title>
        <authorList>
            <person name="Haridas S."/>
            <person name="Albert R."/>
            <person name="Binder M."/>
            <person name="Bloem J."/>
            <person name="Labutti K."/>
            <person name="Salamov A."/>
            <person name="Andreopoulos B."/>
            <person name="Baker S."/>
            <person name="Barry K."/>
            <person name="Bills G."/>
            <person name="Bluhm B."/>
            <person name="Cannon C."/>
            <person name="Castanera R."/>
            <person name="Culley D."/>
            <person name="Daum C."/>
            <person name="Ezra D."/>
            <person name="Gonzalez J."/>
            <person name="Henrissat B."/>
            <person name="Kuo A."/>
            <person name="Liang C."/>
            <person name="Lipzen A."/>
            <person name="Lutzoni F."/>
            <person name="Magnuson J."/>
            <person name="Mondo S."/>
            <person name="Nolan M."/>
            <person name="Ohm R."/>
            <person name="Pangilinan J."/>
            <person name="Park H.-J."/>
            <person name="Ramirez L."/>
            <person name="Alfaro M."/>
            <person name="Sun H."/>
            <person name="Tritt A."/>
            <person name="Yoshinaga Y."/>
            <person name="Zwiers L.-H."/>
            <person name="Turgeon B."/>
            <person name="Goodwin S."/>
            <person name="Spatafora J."/>
            <person name="Crous P."/>
            <person name="Grigoriev I."/>
        </authorList>
    </citation>
    <scope>NUCLEOTIDE SEQUENCE</scope>
    <source>
        <strain evidence="4">CBS 130266</strain>
    </source>
</reference>
<keyword evidence="1" id="KW-0645">Protease</keyword>
<evidence type="ECO:0000259" key="3">
    <source>
        <dbReference type="Pfam" id="PF01400"/>
    </source>
</evidence>
<dbReference type="SUPFAM" id="SSF55486">
    <property type="entry name" value="Metalloproteases ('zincins'), catalytic domain"/>
    <property type="match status" value="1"/>
</dbReference>
<dbReference type="GO" id="GO:0046872">
    <property type="term" value="F:metal ion binding"/>
    <property type="evidence" value="ECO:0007669"/>
    <property type="project" value="UniProtKB-KW"/>
</dbReference>
<protein>
    <recommendedName>
        <fullName evidence="1">Metalloendopeptidase</fullName>
        <ecNumber evidence="1">3.4.24.-</ecNumber>
    </recommendedName>
</protein>
<organism evidence="4 5">
    <name type="scientific">Tothia fuscella</name>
    <dbReference type="NCBI Taxonomy" id="1048955"/>
    <lineage>
        <taxon>Eukaryota</taxon>
        <taxon>Fungi</taxon>
        <taxon>Dikarya</taxon>
        <taxon>Ascomycota</taxon>
        <taxon>Pezizomycotina</taxon>
        <taxon>Dothideomycetes</taxon>
        <taxon>Pleosporomycetidae</taxon>
        <taxon>Venturiales</taxon>
        <taxon>Cylindrosympodiaceae</taxon>
        <taxon>Tothia</taxon>
    </lineage>
</organism>
<evidence type="ECO:0000256" key="2">
    <source>
        <dbReference type="SAM" id="MobiDB-lite"/>
    </source>
</evidence>
<dbReference type="Gene3D" id="3.40.390.10">
    <property type="entry name" value="Collagenase (Catalytic Domain)"/>
    <property type="match status" value="1"/>
</dbReference>
<keyword evidence="5" id="KW-1185">Reference proteome</keyword>
<name>A0A9P4NG61_9PEZI</name>
<evidence type="ECO:0000256" key="1">
    <source>
        <dbReference type="RuleBase" id="RU361183"/>
    </source>
</evidence>
<gene>
    <name evidence="4" type="ORF">EJ08DRAFT_705862</name>
</gene>
<accession>A0A9P4NG61</accession>
<dbReference type="Proteomes" id="UP000800235">
    <property type="component" value="Unassembled WGS sequence"/>
</dbReference>
<dbReference type="EC" id="3.4.24.-" evidence="1"/>
<feature type="domain" description="Peptidase M12A" evidence="3">
    <location>
        <begin position="139"/>
        <end position="162"/>
    </location>
</feature>
<keyword evidence="1" id="KW-0862">Zinc</keyword>
<comment type="caution">
    <text evidence="4">The sequence shown here is derived from an EMBL/GenBank/DDBJ whole genome shotgun (WGS) entry which is preliminary data.</text>
</comment>
<dbReference type="AlphaFoldDB" id="A0A9P4NG61"/>
<dbReference type="InterPro" id="IPR001506">
    <property type="entry name" value="Peptidase_M12A"/>
</dbReference>
<proteinExistence type="predicted"/>
<keyword evidence="1" id="KW-0378">Hydrolase</keyword>
<evidence type="ECO:0000313" key="4">
    <source>
        <dbReference type="EMBL" id="KAF2419765.1"/>
    </source>
</evidence>
<dbReference type="OrthoDB" id="291007at2759"/>
<sequence>MFGFSSALFSSLLALSQVNALPAKIAATSYPLRSALWNTRDIPVCWEPMNGTQFTREKQWVRDSIDKTWGAQGNIHFQNWDICTNGTAGIHIAVSDENPYTYGLGNELHGVTNGMVLNFEFNKWSTEYCQNSTGIESCIRGLAVHEFGHALGFSHEQNRPDAPKEGCTEKPDTGKQGPDGDWLPTPEFDMDSVMNYCNPKYNNEGQISAADIRGLHLAYP</sequence>